<keyword evidence="3" id="KW-1185">Reference proteome</keyword>
<evidence type="ECO:0000256" key="1">
    <source>
        <dbReference type="SAM" id="MobiDB-lite"/>
    </source>
</evidence>
<name>A0ABQ3DLJ9_9ACTN</name>
<organism evidence="2 3">
    <name type="scientific">Streptomyces chryseus</name>
    <dbReference type="NCBI Taxonomy" id="68186"/>
    <lineage>
        <taxon>Bacteria</taxon>
        <taxon>Bacillati</taxon>
        <taxon>Actinomycetota</taxon>
        <taxon>Actinomycetes</taxon>
        <taxon>Kitasatosporales</taxon>
        <taxon>Streptomycetaceae</taxon>
        <taxon>Streptomyces</taxon>
    </lineage>
</organism>
<sequence>MASDLADSAEALRASAESTANDPTTRARRPTAAARREPHTRPQREYDDSDPGPNGEIQPRKERAPAAWVVLGPGSGPWGVQEHAPGP</sequence>
<proteinExistence type="predicted"/>
<reference evidence="3" key="1">
    <citation type="journal article" date="2019" name="Int. J. Syst. Evol. Microbiol.">
        <title>The Global Catalogue of Microorganisms (GCM) 10K type strain sequencing project: providing services to taxonomists for standard genome sequencing and annotation.</title>
        <authorList>
            <consortium name="The Broad Institute Genomics Platform"/>
            <consortium name="The Broad Institute Genome Sequencing Center for Infectious Disease"/>
            <person name="Wu L."/>
            <person name="Ma J."/>
        </authorList>
    </citation>
    <scope>NUCLEOTIDE SEQUENCE [LARGE SCALE GENOMIC DNA]</scope>
    <source>
        <strain evidence="3">JCM 4737</strain>
    </source>
</reference>
<feature type="region of interest" description="Disordered" evidence="1">
    <location>
        <begin position="1"/>
        <end position="87"/>
    </location>
</feature>
<evidence type="ECO:0000313" key="3">
    <source>
        <dbReference type="Proteomes" id="UP000599437"/>
    </source>
</evidence>
<gene>
    <name evidence="2" type="ORF">GCM10010346_27890</name>
</gene>
<dbReference type="Proteomes" id="UP000599437">
    <property type="component" value="Unassembled WGS sequence"/>
</dbReference>
<dbReference type="EMBL" id="BMVO01000007">
    <property type="protein sequence ID" value="GHB03495.1"/>
    <property type="molecule type" value="Genomic_DNA"/>
</dbReference>
<feature type="compositionally biased region" description="Basic and acidic residues" evidence="1">
    <location>
        <begin position="34"/>
        <end position="46"/>
    </location>
</feature>
<comment type="caution">
    <text evidence="2">The sequence shown here is derived from an EMBL/GenBank/DDBJ whole genome shotgun (WGS) entry which is preliminary data.</text>
</comment>
<accession>A0ABQ3DLJ9</accession>
<protein>
    <submittedName>
        <fullName evidence="2">Uncharacterized protein</fullName>
    </submittedName>
</protein>
<evidence type="ECO:0000313" key="2">
    <source>
        <dbReference type="EMBL" id="GHB03495.1"/>
    </source>
</evidence>